<feature type="transmembrane region" description="Helical" evidence="2">
    <location>
        <begin position="278"/>
        <end position="299"/>
    </location>
</feature>
<comment type="similarity">
    <text evidence="1">Belongs to the saccharopine dehydrogenase family.</text>
</comment>
<feature type="domain" description="Saccharopine dehydrogenase NADP binding" evidence="3">
    <location>
        <begin position="11"/>
        <end position="139"/>
    </location>
</feature>
<dbReference type="AlphaFoldDB" id="A0A9P4N3T7"/>
<dbReference type="SUPFAM" id="SSF51735">
    <property type="entry name" value="NAD(P)-binding Rossmann-fold domains"/>
    <property type="match status" value="1"/>
</dbReference>
<evidence type="ECO:0000256" key="1">
    <source>
        <dbReference type="ARBA" id="ARBA00038048"/>
    </source>
</evidence>
<dbReference type="Gene3D" id="3.40.50.720">
    <property type="entry name" value="NAD(P)-binding Rossmann-like Domain"/>
    <property type="match status" value="1"/>
</dbReference>
<dbReference type="OrthoDB" id="10268090at2759"/>
<protein>
    <recommendedName>
        <fullName evidence="3">Saccharopine dehydrogenase NADP binding domain-containing protein</fullName>
    </recommendedName>
</protein>
<dbReference type="Pfam" id="PF03435">
    <property type="entry name" value="Sacchrp_dh_NADP"/>
    <property type="match status" value="1"/>
</dbReference>
<evidence type="ECO:0000313" key="4">
    <source>
        <dbReference type="EMBL" id="KAF2268875.1"/>
    </source>
</evidence>
<comment type="caution">
    <text evidence="4">The sequence shown here is derived from an EMBL/GenBank/DDBJ whole genome shotgun (WGS) entry which is preliminary data.</text>
</comment>
<dbReference type="GO" id="GO:0009247">
    <property type="term" value="P:glycolipid biosynthetic process"/>
    <property type="evidence" value="ECO:0007669"/>
    <property type="project" value="TreeGrafter"/>
</dbReference>
<dbReference type="EMBL" id="ML986585">
    <property type="protein sequence ID" value="KAF2268875.1"/>
    <property type="molecule type" value="Genomic_DNA"/>
</dbReference>
<accession>A0A9P4N3T7</accession>
<keyword evidence="2" id="KW-0812">Transmembrane</keyword>
<dbReference type="PANTHER" id="PTHR12286">
    <property type="entry name" value="SACCHAROPINE DEHYDROGENASE-LIKE OXIDOREDUCTASE"/>
    <property type="match status" value="1"/>
</dbReference>
<keyword evidence="2" id="KW-0472">Membrane</keyword>
<dbReference type="GO" id="GO:0005886">
    <property type="term" value="C:plasma membrane"/>
    <property type="evidence" value="ECO:0007669"/>
    <property type="project" value="TreeGrafter"/>
</dbReference>
<dbReference type="InterPro" id="IPR051276">
    <property type="entry name" value="Saccharopine_DH-like_oxidrdct"/>
</dbReference>
<keyword evidence="5" id="KW-1185">Reference proteome</keyword>
<sequence length="405" mass="43995">MATSPNFNKILLGATGYTGRICAEHITLNFPTSLRWAISGRFSQTLKKLAGYLKTLNPNRYPSEIIVTLIDDNSLPNLARQTKVLVNGVGPYHRYSEPILRTCAQEGTHYVDFSTETPRIAEMVAQYEDTAKKSGSIIIPAASLSSSPPDLLAWLIASKLREKNGKPTKEIVACSKLNMAGMQGTSAITALESAQHYGIGWLLSPNPYYLIPANSSSDKKKLSLVFLGYKNHEYLGALTTSLVGVSNSAIIQRSAYLDPSLYAPDFVYAEYEPTSNTFAAILAHLFIKFAVFLLGISLIRSLLRRLSYEPGTGPDWRESTKTESAIIDAIGFGGNGTKVRGKFVWKGALVHISAIAAIEAAGLLTEKATAGELKGKGGMRTPSFLGIELIERLEAHGCVFEVEVL</sequence>
<reference evidence="5" key="1">
    <citation type="journal article" date="2020" name="Stud. Mycol.">
        <title>101 Dothideomycetes genomes: A test case for predicting lifestyles and emergence of pathogens.</title>
        <authorList>
            <person name="Haridas S."/>
            <person name="Albert R."/>
            <person name="Binder M."/>
            <person name="Bloem J."/>
            <person name="LaButti K."/>
            <person name="Salamov A."/>
            <person name="Andreopoulos B."/>
            <person name="Baker S."/>
            <person name="Barry K."/>
            <person name="Bills G."/>
            <person name="Bluhm B."/>
            <person name="Cannon C."/>
            <person name="Castanera R."/>
            <person name="Culley D."/>
            <person name="Daum C."/>
            <person name="Ezra D."/>
            <person name="Gonzalez J."/>
            <person name="Henrissat B."/>
            <person name="Kuo A."/>
            <person name="Liang C."/>
            <person name="Lipzen A."/>
            <person name="Lutzoni F."/>
            <person name="Magnuson J."/>
            <person name="Mondo S."/>
            <person name="Nolan M."/>
            <person name="Ohm R."/>
            <person name="Pangilinan J."/>
            <person name="Park H.-J."/>
            <person name="Ramirez L."/>
            <person name="Alfaro M."/>
            <person name="Sun H."/>
            <person name="Tritt A."/>
            <person name="Yoshinaga Y."/>
            <person name="Zwiers L.-H."/>
            <person name="Turgeon B."/>
            <person name="Goodwin S."/>
            <person name="Spatafora J."/>
            <person name="Crous P."/>
            <person name="Grigoriev I."/>
        </authorList>
    </citation>
    <scope>NUCLEOTIDE SEQUENCE [LARGE SCALE GENOMIC DNA]</scope>
    <source>
        <strain evidence="5">CBS 304.66</strain>
    </source>
</reference>
<name>A0A9P4N3T7_9PLEO</name>
<evidence type="ECO:0000256" key="2">
    <source>
        <dbReference type="SAM" id="Phobius"/>
    </source>
</evidence>
<gene>
    <name evidence="4" type="ORF">CC78DRAFT_608141</name>
</gene>
<dbReference type="GO" id="GO:0005739">
    <property type="term" value="C:mitochondrion"/>
    <property type="evidence" value="ECO:0007669"/>
    <property type="project" value="TreeGrafter"/>
</dbReference>
<dbReference type="Proteomes" id="UP000800093">
    <property type="component" value="Unassembled WGS sequence"/>
</dbReference>
<dbReference type="GO" id="GO:0005811">
    <property type="term" value="C:lipid droplet"/>
    <property type="evidence" value="ECO:0007669"/>
    <property type="project" value="TreeGrafter"/>
</dbReference>
<dbReference type="PANTHER" id="PTHR12286:SF5">
    <property type="entry name" value="SACCHAROPINE DEHYDROGENASE-LIKE OXIDOREDUCTASE"/>
    <property type="match status" value="1"/>
</dbReference>
<dbReference type="InterPro" id="IPR005097">
    <property type="entry name" value="Sacchrp_dh_NADP-bd"/>
</dbReference>
<dbReference type="InterPro" id="IPR036291">
    <property type="entry name" value="NAD(P)-bd_dom_sf"/>
</dbReference>
<organism evidence="4 5">
    <name type="scientific">Lojkania enalia</name>
    <dbReference type="NCBI Taxonomy" id="147567"/>
    <lineage>
        <taxon>Eukaryota</taxon>
        <taxon>Fungi</taxon>
        <taxon>Dikarya</taxon>
        <taxon>Ascomycota</taxon>
        <taxon>Pezizomycotina</taxon>
        <taxon>Dothideomycetes</taxon>
        <taxon>Pleosporomycetidae</taxon>
        <taxon>Pleosporales</taxon>
        <taxon>Pleosporales incertae sedis</taxon>
        <taxon>Lojkania</taxon>
    </lineage>
</organism>
<keyword evidence="2" id="KW-1133">Transmembrane helix</keyword>
<evidence type="ECO:0000313" key="5">
    <source>
        <dbReference type="Proteomes" id="UP000800093"/>
    </source>
</evidence>
<proteinExistence type="inferred from homology"/>
<evidence type="ECO:0000259" key="3">
    <source>
        <dbReference type="Pfam" id="PF03435"/>
    </source>
</evidence>